<reference evidence="2" key="1">
    <citation type="journal article" date="2022" name="Int. J. Mol. Sci.">
        <title>Draft Genome of Tanacetum Coccineum: Genomic Comparison of Closely Related Tanacetum-Family Plants.</title>
        <authorList>
            <person name="Yamashiro T."/>
            <person name="Shiraishi A."/>
            <person name="Nakayama K."/>
            <person name="Satake H."/>
        </authorList>
    </citation>
    <scope>NUCLEOTIDE SEQUENCE</scope>
</reference>
<feature type="transmembrane region" description="Helical" evidence="1">
    <location>
        <begin position="43"/>
        <end position="66"/>
    </location>
</feature>
<name>A0ABQ5JCP1_9ASTR</name>
<organism evidence="2 3">
    <name type="scientific">Tanacetum coccineum</name>
    <dbReference type="NCBI Taxonomy" id="301880"/>
    <lineage>
        <taxon>Eukaryota</taxon>
        <taxon>Viridiplantae</taxon>
        <taxon>Streptophyta</taxon>
        <taxon>Embryophyta</taxon>
        <taxon>Tracheophyta</taxon>
        <taxon>Spermatophyta</taxon>
        <taxon>Magnoliopsida</taxon>
        <taxon>eudicotyledons</taxon>
        <taxon>Gunneridae</taxon>
        <taxon>Pentapetalae</taxon>
        <taxon>asterids</taxon>
        <taxon>campanulids</taxon>
        <taxon>Asterales</taxon>
        <taxon>Asteraceae</taxon>
        <taxon>Asteroideae</taxon>
        <taxon>Anthemideae</taxon>
        <taxon>Anthemidinae</taxon>
        <taxon>Tanacetum</taxon>
    </lineage>
</organism>
<reference evidence="2" key="2">
    <citation type="submission" date="2022-01" db="EMBL/GenBank/DDBJ databases">
        <authorList>
            <person name="Yamashiro T."/>
            <person name="Shiraishi A."/>
            <person name="Satake H."/>
            <person name="Nakayama K."/>
        </authorList>
    </citation>
    <scope>NUCLEOTIDE SEQUENCE</scope>
</reference>
<protein>
    <submittedName>
        <fullName evidence="2">Uncharacterized protein</fullName>
    </submittedName>
</protein>
<dbReference type="EMBL" id="BQNB010021811">
    <property type="protein sequence ID" value="GJU10314.1"/>
    <property type="molecule type" value="Genomic_DNA"/>
</dbReference>
<evidence type="ECO:0000313" key="3">
    <source>
        <dbReference type="Proteomes" id="UP001151760"/>
    </source>
</evidence>
<dbReference type="Proteomes" id="UP001151760">
    <property type="component" value="Unassembled WGS sequence"/>
</dbReference>
<keyword evidence="1" id="KW-0812">Transmembrane</keyword>
<keyword evidence="1" id="KW-1133">Transmembrane helix</keyword>
<keyword evidence="3" id="KW-1185">Reference proteome</keyword>
<accession>A0ABQ5JCP1</accession>
<evidence type="ECO:0000256" key="1">
    <source>
        <dbReference type="SAM" id="Phobius"/>
    </source>
</evidence>
<gene>
    <name evidence="2" type="ORF">Tco_1132710</name>
</gene>
<keyword evidence="1" id="KW-0472">Membrane</keyword>
<sequence length="68" mass="7022">MPSLEGASLKSESPLEEVEEELDNYGISYETYVEIRVAKSGSIVLCSGGGGGHGSVVVVAVVVMMMGS</sequence>
<evidence type="ECO:0000313" key="2">
    <source>
        <dbReference type="EMBL" id="GJU10314.1"/>
    </source>
</evidence>
<comment type="caution">
    <text evidence="2">The sequence shown here is derived from an EMBL/GenBank/DDBJ whole genome shotgun (WGS) entry which is preliminary data.</text>
</comment>
<proteinExistence type="predicted"/>